<feature type="chain" id="PRO_5031094074" evidence="6">
    <location>
        <begin position="22"/>
        <end position="525"/>
    </location>
</feature>
<dbReference type="Pfam" id="PF00496">
    <property type="entry name" value="SBP_bac_5"/>
    <property type="match status" value="1"/>
</dbReference>
<evidence type="ECO:0000256" key="2">
    <source>
        <dbReference type="ARBA" id="ARBA00005695"/>
    </source>
</evidence>
<keyword evidence="5" id="KW-0574">Periplasm</keyword>
<dbReference type="Gene3D" id="3.10.105.10">
    <property type="entry name" value="Dipeptide-binding Protein, Domain 3"/>
    <property type="match status" value="1"/>
</dbReference>
<dbReference type="GO" id="GO:0015833">
    <property type="term" value="P:peptide transport"/>
    <property type="evidence" value="ECO:0007669"/>
    <property type="project" value="TreeGrafter"/>
</dbReference>
<keyword evidence="4 6" id="KW-0732">Signal</keyword>
<comment type="caution">
    <text evidence="8">The sequence shown here is derived from an EMBL/GenBank/DDBJ whole genome shotgun (WGS) entry which is preliminary data.</text>
</comment>
<dbReference type="PIRSF" id="PIRSF002741">
    <property type="entry name" value="MppA"/>
    <property type="match status" value="1"/>
</dbReference>
<dbReference type="CDD" id="cd08504">
    <property type="entry name" value="PBP2_OppA"/>
    <property type="match status" value="1"/>
</dbReference>
<name>A0A7W8ER59_9HYPH</name>
<proteinExistence type="inferred from homology"/>
<feature type="domain" description="Solute-binding protein family 5" evidence="7">
    <location>
        <begin position="66"/>
        <end position="445"/>
    </location>
</feature>
<dbReference type="FunFam" id="3.90.76.10:FF:000001">
    <property type="entry name" value="Oligopeptide ABC transporter substrate-binding protein"/>
    <property type="match status" value="1"/>
</dbReference>
<evidence type="ECO:0000256" key="5">
    <source>
        <dbReference type="ARBA" id="ARBA00022764"/>
    </source>
</evidence>
<evidence type="ECO:0000256" key="1">
    <source>
        <dbReference type="ARBA" id="ARBA00004418"/>
    </source>
</evidence>
<dbReference type="GO" id="GO:0030288">
    <property type="term" value="C:outer membrane-bounded periplasmic space"/>
    <property type="evidence" value="ECO:0007669"/>
    <property type="project" value="TreeGrafter"/>
</dbReference>
<comment type="similarity">
    <text evidence="2">Belongs to the bacterial solute-binding protein 5 family.</text>
</comment>
<evidence type="ECO:0000256" key="3">
    <source>
        <dbReference type="ARBA" id="ARBA00022448"/>
    </source>
</evidence>
<feature type="signal peptide" evidence="6">
    <location>
        <begin position="1"/>
        <end position="21"/>
    </location>
</feature>
<sequence>MRRSLLISGLLISVFTTSANAEIILNRGNNGDPSSLNQQLTSTVDEAALLADLYQGLVMEDVKGAIIAGVAQSWEMSPDGVGYIFHLRDNAKWSNGDPVTAQDFVYSFRRIMNPLTAAPYANVLFPIKNAEAISRGQLPPEQLGVEAPDDYTVKFTLKAPTPYFLQLMAHHTALPLHRKSVEKYGEKFTAPGNLVSNGAYQLASFVPNDKIIMKKNPYYYDADKVKIDVVNWLPFEDRSSCMRRFEAKEVQVCADVPAEQMDYVRKRFGTQLRIAPQLGSYFLDIKGEDGSPLKDARVRRAISMVIDRDFMAREVWRGTMLPSYSLVPPEIDNYISGGVSQDYANQDILDREDKAKELLKEAGIKPDSLTVELLYNTSENHKNVLAAIADMLKNIGIRAKLNEMEGTTYFNYLREGGKFDLARDGWVGDYSDPQSFLFLYKSDSSFNYGKWFNKTYDALLEKASVTTDLRARAVMLADAERLLLQEQVVIPLFTYASRALVSDQLEGWHDNLRNVHATQWLSLKP</sequence>
<dbReference type="SUPFAM" id="SSF53850">
    <property type="entry name" value="Periplasmic binding protein-like II"/>
    <property type="match status" value="1"/>
</dbReference>
<dbReference type="Gene3D" id="3.90.76.10">
    <property type="entry name" value="Dipeptide-binding Protein, Domain 1"/>
    <property type="match status" value="1"/>
</dbReference>
<dbReference type="InterPro" id="IPR000914">
    <property type="entry name" value="SBP_5_dom"/>
</dbReference>
<dbReference type="InterPro" id="IPR039424">
    <property type="entry name" value="SBP_5"/>
</dbReference>
<dbReference type="Gene3D" id="3.40.190.10">
    <property type="entry name" value="Periplasmic binding protein-like II"/>
    <property type="match status" value="1"/>
</dbReference>
<accession>A0A7W8ER59</accession>
<evidence type="ECO:0000313" key="9">
    <source>
        <dbReference type="Proteomes" id="UP000531231"/>
    </source>
</evidence>
<dbReference type="EMBL" id="JACHIL010000007">
    <property type="protein sequence ID" value="MBB5092626.1"/>
    <property type="molecule type" value="Genomic_DNA"/>
</dbReference>
<keyword evidence="9" id="KW-1185">Reference proteome</keyword>
<evidence type="ECO:0000256" key="6">
    <source>
        <dbReference type="SAM" id="SignalP"/>
    </source>
</evidence>
<dbReference type="InterPro" id="IPR030678">
    <property type="entry name" value="Peptide/Ni-bd"/>
</dbReference>
<evidence type="ECO:0000313" key="8">
    <source>
        <dbReference type="EMBL" id="MBB5092626.1"/>
    </source>
</evidence>
<gene>
    <name evidence="8" type="ORF">HNQ68_003189</name>
</gene>
<comment type="subcellular location">
    <subcellularLocation>
        <location evidence="1">Periplasm</location>
    </subcellularLocation>
</comment>
<evidence type="ECO:0000256" key="4">
    <source>
        <dbReference type="ARBA" id="ARBA00022729"/>
    </source>
</evidence>
<evidence type="ECO:0000259" key="7">
    <source>
        <dbReference type="Pfam" id="PF00496"/>
    </source>
</evidence>
<keyword evidence="3" id="KW-0813">Transport</keyword>
<organism evidence="8 9">
    <name type="scientific">Pseudochrobactrum saccharolyticum</name>
    <dbReference type="NCBI Taxonomy" id="354352"/>
    <lineage>
        <taxon>Bacteria</taxon>
        <taxon>Pseudomonadati</taxon>
        <taxon>Pseudomonadota</taxon>
        <taxon>Alphaproteobacteria</taxon>
        <taxon>Hyphomicrobiales</taxon>
        <taxon>Brucellaceae</taxon>
        <taxon>Pseudochrobactrum</taxon>
    </lineage>
</organism>
<dbReference type="AlphaFoldDB" id="A0A7W8ER59"/>
<dbReference type="Proteomes" id="UP000531231">
    <property type="component" value="Unassembled WGS sequence"/>
</dbReference>
<protein>
    <submittedName>
        <fullName evidence="8">Oligopeptide transport system substrate-binding protein</fullName>
    </submittedName>
</protein>
<dbReference type="GO" id="GO:0043190">
    <property type="term" value="C:ATP-binding cassette (ABC) transporter complex"/>
    <property type="evidence" value="ECO:0007669"/>
    <property type="project" value="InterPro"/>
</dbReference>
<dbReference type="PANTHER" id="PTHR30290">
    <property type="entry name" value="PERIPLASMIC BINDING COMPONENT OF ABC TRANSPORTER"/>
    <property type="match status" value="1"/>
</dbReference>
<dbReference type="GO" id="GO:1904680">
    <property type="term" value="F:peptide transmembrane transporter activity"/>
    <property type="evidence" value="ECO:0007669"/>
    <property type="project" value="TreeGrafter"/>
</dbReference>
<dbReference type="RefSeq" id="WP_151158098.1">
    <property type="nucleotide sequence ID" value="NZ_JACHIL010000007.1"/>
</dbReference>
<dbReference type="PANTHER" id="PTHR30290:SF10">
    <property type="entry name" value="PERIPLASMIC OLIGOPEPTIDE-BINDING PROTEIN-RELATED"/>
    <property type="match status" value="1"/>
</dbReference>
<reference evidence="8 9" key="1">
    <citation type="submission" date="2020-08" db="EMBL/GenBank/DDBJ databases">
        <title>Genomic Encyclopedia of Type Strains, Phase IV (KMG-IV): sequencing the most valuable type-strain genomes for metagenomic binning, comparative biology and taxonomic classification.</title>
        <authorList>
            <person name="Goeker M."/>
        </authorList>
    </citation>
    <scope>NUCLEOTIDE SEQUENCE [LARGE SCALE GENOMIC DNA]</scope>
    <source>
        <strain evidence="8 9">DSM 25620</strain>
    </source>
</reference>